<reference evidence="7 8" key="1">
    <citation type="submission" date="2019-07" db="EMBL/GenBank/DDBJ databases">
        <title>Whole genome shotgun sequence of Reyranella soli NBRC 108950.</title>
        <authorList>
            <person name="Hosoyama A."/>
            <person name="Uohara A."/>
            <person name="Ohji S."/>
            <person name="Ichikawa N."/>
        </authorList>
    </citation>
    <scope>NUCLEOTIDE SEQUENCE [LARGE SCALE GENOMIC DNA]</scope>
    <source>
        <strain evidence="7 8">NBRC 108950</strain>
    </source>
</reference>
<feature type="domain" description="Cyclic nucleotide-binding" evidence="6">
    <location>
        <begin position="347"/>
        <end position="466"/>
    </location>
</feature>
<evidence type="ECO:0000256" key="5">
    <source>
        <dbReference type="SAM" id="Phobius"/>
    </source>
</evidence>
<dbReference type="PROSITE" id="PS50042">
    <property type="entry name" value="CNMP_BINDING_3"/>
    <property type="match status" value="1"/>
</dbReference>
<evidence type="ECO:0000256" key="2">
    <source>
        <dbReference type="ARBA" id="ARBA00022692"/>
    </source>
</evidence>
<keyword evidence="3 5" id="KW-1133">Transmembrane helix</keyword>
<name>A0A512NCV6_9HYPH</name>
<dbReference type="EMBL" id="BKAJ01000070">
    <property type="protein sequence ID" value="GEP56787.1"/>
    <property type="molecule type" value="Genomic_DNA"/>
</dbReference>
<evidence type="ECO:0000313" key="8">
    <source>
        <dbReference type="Proteomes" id="UP000321058"/>
    </source>
</evidence>
<evidence type="ECO:0000259" key="6">
    <source>
        <dbReference type="PROSITE" id="PS50042"/>
    </source>
</evidence>
<dbReference type="InterPro" id="IPR006685">
    <property type="entry name" value="MscS_channel_2nd"/>
</dbReference>
<feature type="transmembrane region" description="Helical" evidence="5">
    <location>
        <begin position="114"/>
        <end position="134"/>
    </location>
</feature>
<evidence type="ECO:0000256" key="4">
    <source>
        <dbReference type="ARBA" id="ARBA00023136"/>
    </source>
</evidence>
<dbReference type="InterPro" id="IPR016846">
    <property type="entry name" value="cNMP-bd_ion_channel"/>
</dbReference>
<proteinExistence type="predicted"/>
<dbReference type="PIRSF" id="PIRSF026673">
    <property type="entry name" value="UCP026673_ion_chan"/>
    <property type="match status" value="1"/>
</dbReference>
<keyword evidence="8" id="KW-1185">Reference proteome</keyword>
<dbReference type="InterPro" id="IPR010920">
    <property type="entry name" value="LSM_dom_sf"/>
</dbReference>
<feature type="transmembrane region" description="Helical" evidence="5">
    <location>
        <begin position="14"/>
        <end position="32"/>
    </location>
</feature>
<organism evidence="7 8">
    <name type="scientific">Reyranella soli</name>
    <dbReference type="NCBI Taxonomy" id="1230389"/>
    <lineage>
        <taxon>Bacteria</taxon>
        <taxon>Pseudomonadati</taxon>
        <taxon>Pseudomonadota</taxon>
        <taxon>Alphaproteobacteria</taxon>
        <taxon>Hyphomicrobiales</taxon>
        <taxon>Reyranellaceae</taxon>
        <taxon>Reyranella</taxon>
    </lineage>
</organism>
<dbReference type="PANTHER" id="PTHR30566:SF5">
    <property type="entry name" value="MECHANOSENSITIVE ION CHANNEL PROTEIN 1, MITOCHONDRIAL-RELATED"/>
    <property type="match status" value="1"/>
</dbReference>
<dbReference type="InterPro" id="IPR023408">
    <property type="entry name" value="MscS_beta-dom_sf"/>
</dbReference>
<dbReference type="InterPro" id="IPR018490">
    <property type="entry name" value="cNMP-bd_dom_sf"/>
</dbReference>
<accession>A0A512NCV6</accession>
<evidence type="ECO:0000313" key="7">
    <source>
        <dbReference type="EMBL" id="GEP56787.1"/>
    </source>
</evidence>
<dbReference type="Gene3D" id="1.10.287.1260">
    <property type="match status" value="1"/>
</dbReference>
<dbReference type="Pfam" id="PF00924">
    <property type="entry name" value="MS_channel_2nd"/>
    <property type="match status" value="1"/>
</dbReference>
<dbReference type="Pfam" id="PF00027">
    <property type="entry name" value="cNMP_binding"/>
    <property type="match status" value="1"/>
</dbReference>
<protein>
    <recommendedName>
        <fullName evidence="6">Cyclic nucleotide-binding domain-containing protein</fullName>
    </recommendedName>
</protein>
<dbReference type="SUPFAM" id="SSF50182">
    <property type="entry name" value="Sm-like ribonucleoproteins"/>
    <property type="match status" value="1"/>
</dbReference>
<dbReference type="GO" id="GO:0016020">
    <property type="term" value="C:membrane"/>
    <property type="evidence" value="ECO:0007669"/>
    <property type="project" value="UniProtKB-SubCell"/>
</dbReference>
<dbReference type="RefSeq" id="WP_147151061.1">
    <property type="nucleotide sequence ID" value="NZ_BKAJ01000070.1"/>
</dbReference>
<sequence>MDKVTLAEFAWDPLVQTGIVAFAGAIVTQVLLRRYPTHRVIFQFGFFVALTALLHHHDIVPYQPIAADTPVFERVFVATAKIIWWINAAWLLTGFTRIALFFERRPQESRLVQDLVVGTIYLGAALSIVAYVFGAPIGTLIATSGVLAIILGLALQSTLGDVFSGIALNVSKAYEVGDWVVLSDGMEGRVVETNWRATHLLNASNDLVVLPNSKLAKAELTNLSSPNRSHGVKLRVRVMPTMAPAAISAVMRNVLLSSSSILSVPAPSVEIKSLDAQAVEFELAFRVADFETASTARHEVYDLIFRHARSTGLLLACPKEAGAVAPTPMPPAQPRGTALRLVDAVPLFASLTKDERTALADAMTRKTYRTGEVLVEQGAKLDSLIIVRSGVVVVTCHSEEGELELARLAPGDYFGGSVDAAGSGASATLRALAFTVAYEIGHEALAQLLLDRPTIAEEISTTLAQRRIGSAVRPGNVASAAPPSVSALVSRLRHLLDART</sequence>
<feature type="transmembrane region" description="Helical" evidence="5">
    <location>
        <begin position="140"/>
        <end position="163"/>
    </location>
</feature>
<evidence type="ECO:0000256" key="3">
    <source>
        <dbReference type="ARBA" id="ARBA00022989"/>
    </source>
</evidence>
<dbReference type="Proteomes" id="UP000321058">
    <property type="component" value="Unassembled WGS sequence"/>
</dbReference>
<comment type="subcellular location">
    <subcellularLocation>
        <location evidence="1">Membrane</location>
    </subcellularLocation>
</comment>
<dbReference type="AlphaFoldDB" id="A0A512NCV6"/>
<dbReference type="PANTHER" id="PTHR30566">
    <property type="entry name" value="YNAI-RELATED MECHANOSENSITIVE ION CHANNEL"/>
    <property type="match status" value="1"/>
</dbReference>
<keyword evidence="4 5" id="KW-0472">Membrane</keyword>
<gene>
    <name evidence="7" type="ORF">RSO01_39530</name>
</gene>
<dbReference type="SMART" id="SM00100">
    <property type="entry name" value="cNMP"/>
    <property type="match status" value="1"/>
</dbReference>
<dbReference type="Gene3D" id="2.30.30.60">
    <property type="match status" value="1"/>
</dbReference>
<dbReference type="InterPro" id="IPR014710">
    <property type="entry name" value="RmlC-like_jellyroll"/>
</dbReference>
<comment type="caution">
    <text evidence="7">The sequence shown here is derived from an EMBL/GenBank/DDBJ whole genome shotgun (WGS) entry which is preliminary data.</text>
</comment>
<dbReference type="InterPro" id="IPR000595">
    <property type="entry name" value="cNMP-bd_dom"/>
</dbReference>
<dbReference type="GO" id="GO:0008381">
    <property type="term" value="F:mechanosensitive monoatomic ion channel activity"/>
    <property type="evidence" value="ECO:0007669"/>
    <property type="project" value="UniProtKB-ARBA"/>
</dbReference>
<keyword evidence="2 5" id="KW-0812">Transmembrane</keyword>
<dbReference type="CDD" id="cd00038">
    <property type="entry name" value="CAP_ED"/>
    <property type="match status" value="1"/>
</dbReference>
<evidence type="ECO:0000256" key="1">
    <source>
        <dbReference type="ARBA" id="ARBA00004370"/>
    </source>
</evidence>
<dbReference type="SUPFAM" id="SSF51206">
    <property type="entry name" value="cAMP-binding domain-like"/>
    <property type="match status" value="1"/>
</dbReference>
<feature type="transmembrane region" description="Helical" evidence="5">
    <location>
        <begin position="82"/>
        <end position="102"/>
    </location>
</feature>
<dbReference type="OrthoDB" id="9775207at2"/>
<dbReference type="Gene3D" id="2.60.120.10">
    <property type="entry name" value="Jelly Rolls"/>
    <property type="match status" value="1"/>
</dbReference>